<dbReference type="AlphaFoldDB" id="A0A0K2VG59"/>
<accession>A0A0K2VG59</accession>
<dbReference type="EMBL" id="HACA01032107">
    <property type="protein sequence ID" value="CDW49468.1"/>
    <property type="molecule type" value="Transcribed_RNA"/>
</dbReference>
<evidence type="ECO:0000313" key="1">
    <source>
        <dbReference type="EMBL" id="CDW49468.1"/>
    </source>
</evidence>
<name>A0A0K2VG59_LEPSM</name>
<sequence>MVPEDLVVDVLVDFLVALEEVGRNLAAVGHHDAKDHDLSWMFSTEGSRNLSS</sequence>
<proteinExistence type="predicted"/>
<reference evidence="1" key="1">
    <citation type="submission" date="2014-05" db="EMBL/GenBank/DDBJ databases">
        <authorList>
            <person name="Chronopoulou M."/>
        </authorList>
    </citation>
    <scope>NUCLEOTIDE SEQUENCE</scope>
    <source>
        <tissue evidence="1">Whole organism</tissue>
    </source>
</reference>
<organism evidence="1">
    <name type="scientific">Lepeophtheirus salmonis</name>
    <name type="common">Salmon louse</name>
    <name type="synonym">Caligus salmonis</name>
    <dbReference type="NCBI Taxonomy" id="72036"/>
    <lineage>
        <taxon>Eukaryota</taxon>
        <taxon>Metazoa</taxon>
        <taxon>Ecdysozoa</taxon>
        <taxon>Arthropoda</taxon>
        <taxon>Crustacea</taxon>
        <taxon>Multicrustacea</taxon>
        <taxon>Hexanauplia</taxon>
        <taxon>Copepoda</taxon>
        <taxon>Siphonostomatoida</taxon>
        <taxon>Caligidae</taxon>
        <taxon>Lepeophtheirus</taxon>
    </lineage>
</organism>
<protein>
    <submittedName>
        <fullName evidence="1">Uncharacterized protein</fullName>
    </submittedName>
</protein>